<name>M7TCN1_EUTLA</name>
<keyword evidence="3" id="KW-1185">Reference proteome</keyword>
<sequence length="408" mass="45143">MNRVQDELQDLIDKKAQTLGRTAVQVQFNPISVKDKDRIRKQVFAQGDSSLQETAESTGSLLVDLWATRAKRLIREYKKDMDGDLVQDARSRARRATEAALRDVKNLGTVISSPSKEQHPKAMLQKTPNQPPPENTAASATATLERQPGSRYNLRTRPIPKEEQPESQTEGKLSSDIDVDVGVDPLGSPTPIPKLQSAHRIESRQRNTPPVAAVREGIRKLSIEDPGALHLLSRTLIESLDHHLSVVDELINKELRSAGGLAYLTASIRNELITRNVAKSFISFAQNDLFLRVSSICADVLLDWVSNRGDAIDLLEHERPKLIVQEALLAVERAKGDFYRQLGQLGFVPSQIHTRGAPKKQKSKSGSSTNVDVKATTSTTKPKGSIVSRESTILEESPLLIQVRCSLR</sequence>
<dbReference type="KEGG" id="ela:UCREL1_5368"/>
<feature type="region of interest" description="Disordered" evidence="1">
    <location>
        <begin position="109"/>
        <end position="210"/>
    </location>
</feature>
<protein>
    <submittedName>
        <fullName evidence="2">Uncharacterized protein</fullName>
    </submittedName>
</protein>
<evidence type="ECO:0000313" key="2">
    <source>
        <dbReference type="EMBL" id="EMR67626.1"/>
    </source>
</evidence>
<gene>
    <name evidence="2" type="ORF">UCREL1_5368</name>
</gene>
<evidence type="ECO:0000313" key="3">
    <source>
        <dbReference type="Proteomes" id="UP000012174"/>
    </source>
</evidence>
<evidence type="ECO:0000256" key="1">
    <source>
        <dbReference type="SAM" id="MobiDB-lite"/>
    </source>
</evidence>
<dbReference type="Proteomes" id="UP000012174">
    <property type="component" value="Unassembled WGS sequence"/>
</dbReference>
<dbReference type="HOGENOM" id="CLU_674440_0_0_1"/>
<feature type="compositionally biased region" description="Polar residues" evidence="1">
    <location>
        <begin position="364"/>
        <end position="382"/>
    </location>
</feature>
<proteinExistence type="predicted"/>
<feature type="region of interest" description="Disordered" evidence="1">
    <location>
        <begin position="354"/>
        <end position="385"/>
    </location>
</feature>
<reference evidence="3" key="1">
    <citation type="journal article" date="2013" name="Genome Announc.">
        <title>Draft genome sequence of the grapevine dieback fungus Eutypa lata UCR-EL1.</title>
        <authorList>
            <person name="Blanco-Ulate B."/>
            <person name="Rolshausen P.E."/>
            <person name="Cantu D."/>
        </authorList>
    </citation>
    <scope>NUCLEOTIDE SEQUENCE [LARGE SCALE GENOMIC DNA]</scope>
    <source>
        <strain evidence="3">UCR-EL1</strain>
    </source>
</reference>
<organism evidence="2 3">
    <name type="scientific">Eutypa lata (strain UCR-EL1)</name>
    <name type="common">Grapevine dieback disease fungus</name>
    <name type="synonym">Eutypa armeniacae</name>
    <dbReference type="NCBI Taxonomy" id="1287681"/>
    <lineage>
        <taxon>Eukaryota</taxon>
        <taxon>Fungi</taxon>
        <taxon>Dikarya</taxon>
        <taxon>Ascomycota</taxon>
        <taxon>Pezizomycotina</taxon>
        <taxon>Sordariomycetes</taxon>
        <taxon>Xylariomycetidae</taxon>
        <taxon>Xylariales</taxon>
        <taxon>Diatrypaceae</taxon>
        <taxon>Eutypa</taxon>
    </lineage>
</organism>
<dbReference type="AlphaFoldDB" id="M7TCN1"/>
<dbReference type="EMBL" id="KB706398">
    <property type="protein sequence ID" value="EMR67626.1"/>
    <property type="molecule type" value="Genomic_DNA"/>
</dbReference>
<accession>M7TCN1</accession>